<dbReference type="EMBL" id="DYUD01000010">
    <property type="protein sequence ID" value="HJG88256.1"/>
    <property type="molecule type" value="Genomic_DNA"/>
</dbReference>
<dbReference type="Gene3D" id="1.25.40.390">
    <property type="match status" value="1"/>
</dbReference>
<keyword evidence="3" id="KW-0732">Signal</keyword>
<proteinExistence type="inferred from homology"/>
<protein>
    <submittedName>
        <fullName evidence="8">RagB/SusD family nutrient uptake outer membrane protein</fullName>
    </submittedName>
</protein>
<accession>A0A921MQH5</accession>
<dbReference type="Pfam" id="PF07980">
    <property type="entry name" value="SusD_RagB"/>
    <property type="match status" value="1"/>
</dbReference>
<evidence type="ECO:0000256" key="3">
    <source>
        <dbReference type="ARBA" id="ARBA00022729"/>
    </source>
</evidence>
<sequence length="560" mass="64070">MKKIILSLVVGLFLMGCEDFLDTEPTNLKTMENYPETQEDAEQVLTGIYSVLAMPDPLQTSFLSSELRSDNMLGGGGPTDISTKAIAQCQKWSESSFAVAWRTNYMGIFRANVFLEAIDKIKWDNDETRRHMEGEARFLRAHYYFDLSRMFGDVCLVKTSESVNIPRTPAAETYAFIAADLKKAIEELLPTEKYDAVESGRVTKWAAQALMARVFLFYTGYYQQDALPLPDGGQVTKDDVIAWLDECTDTSISGHDLVSDFRNLWPYSYVQDYKFTKENNLKWEGDGNKETVFAIKFSNKFANWDYPYQKSNQICLYLGLRGQNYLRTFPFGQGWGFGTVNPKIWEEWPDEDIRKTGSIFNVTNRDEVVLYTFGADSHVDETSYVQKKYIPINVYADGTHTVVHNYSMELYGNTVDNYMLNNTQDLVLIRFADVLLMAAELNLGNGKAQTFLDRVRARVGLPSVPATLDNIKNERRFELAFEGVRFYDLLRWHDADRVLNENQKDIVIYRSRTETVTKTITYRPETNGFLQIPLSEIELSKGVLTANPGWGSEAAYQDIY</sequence>
<comment type="caution">
    <text evidence="8">The sequence shown here is derived from an EMBL/GenBank/DDBJ whole genome shotgun (WGS) entry which is preliminary data.</text>
</comment>
<gene>
    <name evidence="8" type="ORF">K8U91_02095</name>
</gene>
<dbReference type="GO" id="GO:0009279">
    <property type="term" value="C:cell outer membrane"/>
    <property type="evidence" value="ECO:0007669"/>
    <property type="project" value="UniProtKB-SubCell"/>
</dbReference>
<dbReference type="Proteomes" id="UP000757103">
    <property type="component" value="Unassembled WGS sequence"/>
</dbReference>
<reference evidence="8" key="1">
    <citation type="journal article" date="2021" name="PeerJ">
        <title>Extensive microbial diversity within the chicken gut microbiome revealed by metagenomics and culture.</title>
        <authorList>
            <person name="Gilroy R."/>
            <person name="Ravi A."/>
            <person name="Getino M."/>
            <person name="Pursley I."/>
            <person name="Horton D.L."/>
            <person name="Alikhan N.F."/>
            <person name="Baker D."/>
            <person name="Gharbi K."/>
            <person name="Hall N."/>
            <person name="Watson M."/>
            <person name="Adriaenssens E.M."/>
            <person name="Foster-Nyarko E."/>
            <person name="Jarju S."/>
            <person name="Secka A."/>
            <person name="Antonio M."/>
            <person name="Oren A."/>
            <person name="Chaudhuri R.R."/>
            <person name="La Ragione R."/>
            <person name="Hildebrand F."/>
            <person name="Pallen M.J."/>
        </authorList>
    </citation>
    <scope>NUCLEOTIDE SEQUENCE</scope>
    <source>
        <strain evidence="8">CHK121-7720</strain>
    </source>
</reference>
<evidence type="ECO:0000259" key="7">
    <source>
        <dbReference type="Pfam" id="PF14322"/>
    </source>
</evidence>
<dbReference type="InterPro" id="IPR012944">
    <property type="entry name" value="SusD_RagB_dom"/>
</dbReference>
<dbReference type="AlphaFoldDB" id="A0A921MQH5"/>
<dbReference type="RefSeq" id="WP_273305326.1">
    <property type="nucleotide sequence ID" value="NZ_CALUJX010000001.1"/>
</dbReference>
<evidence type="ECO:0000313" key="9">
    <source>
        <dbReference type="Proteomes" id="UP000757103"/>
    </source>
</evidence>
<keyword evidence="5" id="KW-0998">Cell outer membrane</keyword>
<dbReference type="Pfam" id="PF14322">
    <property type="entry name" value="SusD-like_3"/>
    <property type="match status" value="1"/>
</dbReference>
<comment type="similarity">
    <text evidence="2">Belongs to the SusD family.</text>
</comment>
<comment type="subcellular location">
    <subcellularLocation>
        <location evidence="1">Cell outer membrane</location>
    </subcellularLocation>
</comment>
<dbReference type="PROSITE" id="PS51257">
    <property type="entry name" value="PROKAR_LIPOPROTEIN"/>
    <property type="match status" value="1"/>
</dbReference>
<dbReference type="SUPFAM" id="SSF48452">
    <property type="entry name" value="TPR-like"/>
    <property type="match status" value="1"/>
</dbReference>
<feature type="domain" description="RagB/SusD" evidence="6">
    <location>
        <begin position="331"/>
        <end position="550"/>
    </location>
</feature>
<evidence type="ECO:0000259" key="6">
    <source>
        <dbReference type="Pfam" id="PF07980"/>
    </source>
</evidence>
<evidence type="ECO:0000256" key="4">
    <source>
        <dbReference type="ARBA" id="ARBA00023136"/>
    </source>
</evidence>
<keyword evidence="4" id="KW-0472">Membrane</keyword>
<reference evidence="8" key="2">
    <citation type="submission" date="2021-09" db="EMBL/GenBank/DDBJ databases">
        <authorList>
            <person name="Gilroy R."/>
        </authorList>
    </citation>
    <scope>NUCLEOTIDE SEQUENCE</scope>
    <source>
        <strain evidence="8">CHK121-7720</strain>
    </source>
</reference>
<organism evidence="8 9">
    <name type="scientific">Barnesiella viscericola</name>
    <dbReference type="NCBI Taxonomy" id="397865"/>
    <lineage>
        <taxon>Bacteria</taxon>
        <taxon>Pseudomonadati</taxon>
        <taxon>Bacteroidota</taxon>
        <taxon>Bacteroidia</taxon>
        <taxon>Bacteroidales</taxon>
        <taxon>Barnesiellaceae</taxon>
        <taxon>Barnesiella</taxon>
    </lineage>
</organism>
<evidence type="ECO:0000256" key="2">
    <source>
        <dbReference type="ARBA" id="ARBA00006275"/>
    </source>
</evidence>
<dbReference type="InterPro" id="IPR033985">
    <property type="entry name" value="SusD-like_N"/>
</dbReference>
<evidence type="ECO:0000313" key="8">
    <source>
        <dbReference type="EMBL" id="HJG88256.1"/>
    </source>
</evidence>
<feature type="domain" description="SusD-like N-terminal" evidence="7">
    <location>
        <begin position="19"/>
        <end position="216"/>
    </location>
</feature>
<dbReference type="InterPro" id="IPR011990">
    <property type="entry name" value="TPR-like_helical_dom_sf"/>
</dbReference>
<evidence type="ECO:0000256" key="5">
    <source>
        <dbReference type="ARBA" id="ARBA00023237"/>
    </source>
</evidence>
<evidence type="ECO:0000256" key="1">
    <source>
        <dbReference type="ARBA" id="ARBA00004442"/>
    </source>
</evidence>
<name>A0A921MQH5_9BACT</name>